<evidence type="ECO:0000313" key="3">
    <source>
        <dbReference type="Proteomes" id="UP000244069"/>
    </source>
</evidence>
<feature type="transmembrane region" description="Helical" evidence="1">
    <location>
        <begin position="31"/>
        <end position="49"/>
    </location>
</feature>
<dbReference type="RefSeq" id="WP_107977489.1">
    <property type="nucleotide sequence ID" value="NZ_BMEZ01000019.1"/>
</dbReference>
<feature type="transmembrane region" description="Helical" evidence="1">
    <location>
        <begin position="103"/>
        <end position="124"/>
    </location>
</feature>
<keyword evidence="1" id="KW-1133">Transmembrane helix</keyword>
<gene>
    <name evidence="2" type="ORF">C8N44_11885</name>
</gene>
<feature type="transmembrane region" description="Helical" evidence="1">
    <location>
        <begin position="136"/>
        <end position="157"/>
    </location>
</feature>
<protein>
    <recommendedName>
        <fullName evidence="4">Yip1 domain-containing protein</fullName>
    </recommendedName>
</protein>
<evidence type="ECO:0000256" key="1">
    <source>
        <dbReference type="SAM" id="Phobius"/>
    </source>
</evidence>
<dbReference type="EMBL" id="QBKN01000018">
    <property type="protein sequence ID" value="PTX46109.1"/>
    <property type="molecule type" value="Genomic_DNA"/>
</dbReference>
<comment type="caution">
    <text evidence="2">The sequence shown here is derived from an EMBL/GenBank/DDBJ whole genome shotgun (WGS) entry which is preliminary data.</text>
</comment>
<sequence>MSVSSDIVATYRGPGAVMRRRLGDGAREDRALAYLMGGCVLMFVARWPVLARESHLQGTDLQMELGGTLLGVVFILPLILYGLAFVGQLVMRALGRPVGAYPARLALFWALLASTPLALLHGLTGGFVGPGAARDIVGVLWFAAFLWFWVSALRAAAEERPA</sequence>
<dbReference type="Proteomes" id="UP000244069">
    <property type="component" value="Unassembled WGS sequence"/>
</dbReference>
<evidence type="ECO:0000313" key="2">
    <source>
        <dbReference type="EMBL" id="PTX46109.1"/>
    </source>
</evidence>
<evidence type="ECO:0008006" key="4">
    <source>
        <dbReference type="Google" id="ProtNLM"/>
    </source>
</evidence>
<dbReference type="AlphaFoldDB" id="A0A2T6AQL0"/>
<dbReference type="OrthoDB" id="7771437at2"/>
<name>A0A2T6AQL0_9RHOB</name>
<organism evidence="2 3">
    <name type="scientific">Allosediminivita pacifica</name>
    <dbReference type="NCBI Taxonomy" id="1267769"/>
    <lineage>
        <taxon>Bacteria</taxon>
        <taxon>Pseudomonadati</taxon>
        <taxon>Pseudomonadota</taxon>
        <taxon>Alphaproteobacteria</taxon>
        <taxon>Rhodobacterales</taxon>
        <taxon>Paracoccaceae</taxon>
        <taxon>Allosediminivita</taxon>
    </lineage>
</organism>
<keyword evidence="3" id="KW-1185">Reference proteome</keyword>
<feature type="transmembrane region" description="Helical" evidence="1">
    <location>
        <begin position="69"/>
        <end position="91"/>
    </location>
</feature>
<keyword evidence="1" id="KW-0472">Membrane</keyword>
<keyword evidence="1" id="KW-0812">Transmembrane</keyword>
<accession>A0A2T6AQL0</accession>
<proteinExistence type="predicted"/>
<reference evidence="2 3" key="1">
    <citation type="submission" date="2018-04" db="EMBL/GenBank/DDBJ databases">
        <title>Genomic Encyclopedia of Archaeal and Bacterial Type Strains, Phase II (KMG-II): from individual species to whole genera.</title>
        <authorList>
            <person name="Goeker M."/>
        </authorList>
    </citation>
    <scope>NUCLEOTIDE SEQUENCE [LARGE SCALE GENOMIC DNA]</scope>
    <source>
        <strain evidence="2 3">DSM 29329</strain>
    </source>
</reference>